<dbReference type="Gene3D" id="1.10.510.10">
    <property type="entry name" value="Transferase(Phosphotransferase) domain 1"/>
    <property type="match status" value="1"/>
</dbReference>
<feature type="compositionally biased region" description="Polar residues" evidence="2">
    <location>
        <begin position="445"/>
        <end position="457"/>
    </location>
</feature>
<keyword evidence="4" id="KW-0808">Transferase</keyword>
<evidence type="ECO:0000313" key="4">
    <source>
        <dbReference type="EMBL" id="CCA69249.1"/>
    </source>
</evidence>
<dbReference type="PANTHER" id="PTHR11909">
    <property type="entry name" value="CASEIN KINASE-RELATED"/>
    <property type="match status" value="1"/>
</dbReference>
<dbReference type="InterPro" id="IPR000719">
    <property type="entry name" value="Prot_kinase_dom"/>
</dbReference>
<feature type="compositionally biased region" description="Polar residues" evidence="2">
    <location>
        <begin position="399"/>
        <end position="411"/>
    </location>
</feature>
<protein>
    <recommendedName>
        <fullName evidence="1">non-specific serine/threonine protein kinase</fullName>
        <ecNumber evidence="1">2.7.11.1</ecNumber>
    </recommendedName>
</protein>
<dbReference type="InParanoid" id="G4TD63"/>
<dbReference type="PROSITE" id="PS00108">
    <property type="entry name" value="PROTEIN_KINASE_ST"/>
    <property type="match status" value="1"/>
</dbReference>
<dbReference type="SMART" id="SM00220">
    <property type="entry name" value="S_TKc"/>
    <property type="match status" value="1"/>
</dbReference>
<dbReference type="EC" id="2.7.11.1" evidence="1"/>
<proteinExistence type="predicted"/>
<dbReference type="AlphaFoldDB" id="G4TD63"/>
<dbReference type="eggNOG" id="KOG1165">
    <property type="taxonomic scope" value="Eukaryota"/>
</dbReference>
<dbReference type="InterPro" id="IPR050235">
    <property type="entry name" value="CK1_Ser-Thr_kinase"/>
</dbReference>
<sequence>MASTGQPNGPNVVGNYYKVNRKIGEGEIKPGAPLSAAQSSPIRPFEQAALASSMQEWTNLLNSSDVAIKFEPRKVSLSLARRSPHDLTLLCLPVSASVTPTRVVYSPKHHNCGMSAVRTASSTAVIYHFGSEGLHNVLVIELLGPSMEDLFDMCGRKFSIKTTCMVARQMLSRIQSVHEKNLIYRDIKPDNFLIGRPGTKNANLVHMVDFGMAKQYRDPKTKQHIPYRERKSLSGTARYMSINTHLGREQSRRDDLEALGHVFMYFLRGSLPWQGLKAATNKQKYEKIGEKKQTTPIKELCEGFPEEFSIYLNYVRKLGFEETPDYNFLRALFTKVLEVQGETDDGVYDWMLLNGGKGWENNPTPHPTQRRTQPRNSQQPGNPPQSPALVRQNSKQRRTPNGVQTPVTPSSAGAHVAVPAPSPKPPFQRQSSAQMAAGGTVGTHPYSNQAMRTPSDFVGSTTVDGSYGYGRQSPMVASAKVANIHAAGIPENRVQEEQLMQKGPQQQKKGGLMSVLTCGCS</sequence>
<dbReference type="PROSITE" id="PS50011">
    <property type="entry name" value="PROTEIN_KINASE_DOM"/>
    <property type="match status" value="1"/>
</dbReference>
<dbReference type="InterPro" id="IPR008271">
    <property type="entry name" value="Ser/Thr_kinase_AS"/>
</dbReference>
<evidence type="ECO:0000313" key="5">
    <source>
        <dbReference type="Proteomes" id="UP000007148"/>
    </source>
</evidence>
<feature type="domain" description="Protein kinase" evidence="3">
    <location>
        <begin position="17"/>
        <end position="337"/>
    </location>
</feature>
<dbReference type="STRING" id="1109443.G4TD63"/>
<keyword evidence="4" id="KW-0418">Kinase</keyword>
<dbReference type="HOGENOM" id="CLU_019279_1_2_1"/>
<dbReference type="OrthoDB" id="5800476at2759"/>
<dbReference type="InterPro" id="IPR011009">
    <property type="entry name" value="Kinase-like_dom_sf"/>
</dbReference>
<evidence type="ECO:0000259" key="3">
    <source>
        <dbReference type="PROSITE" id="PS50011"/>
    </source>
</evidence>
<dbReference type="Pfam" id="PF00069">
    <property type="entry name" value="Pkinase"/>
    <property type="match status" value="1"/>
</dbReference>
<dbReference type="Proteomes" id="UP000007148">
    <property type="component" value="Unassembled WGS sequence"/>
</dbReference>
<gene>
    <name evidence="4" type="ORF">PIIN_03148</name>
</gene>
<dbReference type="SUPFAM" id="SSF56112">
    <property type="entry name" value="Protein kinase-like (PK-like)"/>
    <property type="match status" value="1"/>
</dbReference>
<accession>G4TD63</accession>
<feature type="region of interest" description="Disordered" evidence="2">
    <location>
        <begin position="359"/>
        <end position="457"/>
    </location>
</feature>
<comment type="caution">
    <text evidence="4">The sequence shown here is derived from an EMBL/GenBank/DDBJ whole genome shotgun (WGS) entry which is preliminary data.</text>
</comment>
<dbReference type="EMBL" id="CAFZ01000050">
    <property type="protein sequence ID" value="CCA69249.1"/>
    <property type="molecule type" value="Genomic_DNA"/>
</dbReference>
<reference evidence="4 5" key="1">
    <citation type="journal article" date="2011" name="PLoS Pathog.">
        <title>Endophytic Life Strategies Decoded by Genome and Transcriptome Analyses of the Mutualistic Root Symbiont Piriformospora indica.</title>
        <authorList>
            <person name="Zuccaro A."/>
            <person name="Lahrmann U."/>
            <person name="Guldener U."/>
            <person name="Langen G."/>
            <person name="Pfiffi S."/>
            <person name="Biedenkopf D."/>
            <person name="Wong P."/>
            <person name="Samans B."/>
            <person name="Grimm C."/>
            <person name="Basiewicz M."/>
            <person name="Murat C."/>
            <person name="Martin F."/>
            <person name="Kogel K.H."/>
        </authorList>
    </citation>
    <scope>NUCLEOTIDE SEQUENCE [LARGE SCALE GENOMIC DNA]</scope>
    <source>
        <strain evidence="4 5">DSM 11827</strain>
    </source>
</reference>
<dbReference type="GO" id="GO:0005524">
    <property type="term" value="F:ATP binding"/>
    <property type="evidence" value="ECO:0007669"/>
    <property type="project" value="InterPro"/>
</dbReference>
<organism evidence="4 5">
    <name type="scientific">Serendipita indica (strain DSM 11827)</name>
    <name type="common">Root endophyte fungus</name>
    <name type="synonym">Piriformospora indica</name>
    <dbReference type="NCBI Taxonomy" id="1109443"/>
    <lineage>
        <taxon>Eukaryota</taxon>
        <taxon>Fungi</taxon>
        <taxon>Dikarya</taxon>
        <taxon>Basidiomycota</taxon>
        <taxon>Agaricomycotina</taxon>
        <taxon>Agaricomycetes</taxon>
        <taxon>Sebacinales</taxon>
        <taxon>Serendipitaceae</taxon>
        <taxon>Serendipita</taxon>
    </lineage>
</organism>
<dbReference type="FunFam" id="1.10.510.10:FF:001123">
    <property type="entry name" value="CK1/CK1/CK1-D protein kinase"/>
    <property type="match status" value="1"/>
</dbReference>
<dbReference type="GO" id="GO:0004674">
    <property type="term" value="F:protein serine/threonine kinase activity"/>
    <property type="evidence" value="ECO:0007669"/>
    <property type="project" value="UniProtKB-EC"/>
</dbReference>
<evidence type="ECO:0000256" key="1">
    <source>
        <dbReference type="ARBA" id="ARBA00012513"/>
    </source>
</evidence>
<name>G4TD63_SERID</name>
<keyword evidence="5" id="KW-1185">Reference proteome</keyword>
<evidence type="ECO:0000256" key="2">
    <source>
        <dbReference type="SAM" id="MobiDB-lite"/>
    </source>
</evidence>